<feature type="region of interest" description="Disordered" evidence="6">
    <location>
        <begin position="434"/>
        <end position="480"/>
    </location>
</feature>
<reference evidence="8" key="2">
    <citation type="submission" date="2014-02" db="EMBL/GenBank/DDBJ databases">
        <title>Complete DNA sequence of /Kuraishia capsulata/ illustrates novel genomic features among budding yeasts (/Saccharomycotina/).</title>
        <authorList>
            <person name="Morales L."/>
            <person name="Noel B."/>
            <person name="Porcel B."/>
            <person name="Marcet-Houben M."/>
            <person name="Hullo M-F."/>
            <person name="Sacerdot C."/>
            <person name="Tekaia F."/>
            <person name="Leh-Louis V."/>
            <person name="Despons L."/>
            <person name="Khanna V."/>
            <person name="Aury J-M."/>
            <person name="Barbe V."/>
            <person name="Couloux A."/>
            <person name="Labadie K."/>
            <person name="Pelletier E."/>
            <person name="Souciet J-L."/>
            <person name="Boekhout T."/>
            <person name="Gabaldon T."/>
            <person name="Wincker P."/>
            <person name="Dujon B."/>
        </authorList>
    </citation>
    <scope>NUCLEOTIDE SEQUENCE</scope>
    <source>
        <strain evidence="8">CBS 1993</strain>
    </source>
</reference>
<evidence type="ECO:0000313" key="8">
    <source>
        <dbReference type="EMBL" id="CDK25744.1"/>
    </source>
</evidence>
<feature type="region of interest" description="Disordered" evidence="6">
    <location>
        <begin position="336"/>
        <end position="355"/>
    </location>
</feature>
<comment type="similarity">
    <text evidence="2">Belongs to the CorA metal ion transporter (MIT) (TC 1.A.35) family.</text>
</comment>
<evidence type="ECO:0000256" key="1">
    <source>
        <dbReference type="ARBA" id="ARBA00004141"/>
    </source>
</evidence>
<dbReference type="STRING" id="1382522.W6MHJ6"/>
<dbReference type="GO" id="GO:0000329">
    <property type="term" value="C:fungal-type vacuole membrane"/>
    <property type="evidence" value="ECO:0007669"/>
    <property type="project" value="EnsemblFungi"/>
</dbReference>
<dbReference type="PANTHER" id="PTHR21535">
    <property type="entry name" value="MAGNESIUM AND COBALT TRANSPORT PROTEIN/MITOCHONDRIAL IMPORT INNER MEMBRANE TRANSLOCASE SUBUNIT TIM8"/>
    <property type="match status" value="1"/>
</dbReference>
<feature type="compositionally biased region" description="Low complexity" evidence="6">
    <location>
        <begin position="761"/>
        <end position="775"/>
    </location>
</feature>
<proteinExistence type="inferred from homology"/>
<feature type="compositionally biased region" description="Polar residues" evidence="6">
    <location>
        <begin position="466"/>
        <end position="477"/>
    </location>
</feature>
<evidence type="ECO:0000256" key="2">
    <source>
        <dbReference type="ARBA" id="ARBA00009765"/>
    </source>
</evidence>
<evidence type="ECO:0000256" key="5">
    <source>
        <dbReference type="ARBA" id="ARBA00023136"/>
    </source>
</evidence>
<evidence type="ECO:0000256" key="7">
    <source>
        <dbReference type="SAM" id="Phobius"/>
    </source>
</evidence>
<dbReference type="Proteomes" id="UP000019384">
    <property type="component" value="Unassembled WGS sequence"/>
</dbReference>
<dbReference type="AlphaFoldDB" id="W6MHJ6"/>
<dbReference type="HOGENOM" id="CLU_007127_3_0_1"/>
<keyword evidence="9" id="KW-1185">Reference proteome</keyword>
<dbReference type="Gene3D" id="1.20.58.340">
    <property type="entry name" value="Magnesium transport protein CorA, transmembrane region"/>
    <property type="match status" value="2"/>
</dbReference>
<dbReference type="Pfam" id="PF01544">
    <property type="entry name" value="CorA"/>
    <property type="match status" value="1"/>
</dbReference>
<comment type="subcellular location">
    <subcellularLocation>
        <location evidence="1">Membrane</location>
        <topology evidence="1">Multi-pass membrane protein</topology>
    </subcellularLocation>
</comment>
<keyword evidence="4 7" id="KW-1133">Transmembrane helix</keyword>
<feature type="region of interest" description="Disordered" evidence="6">
    <location>
        <begin position="719"/>
        <end position="777"/>
    </location>
</feature>
<accession>W6MHJ6</accession>
<evidence type="ECO:0000313" key="9">
    <source>
        <dbReference type="Proteomes" id="UP000019384"/>
    </source>
</evidence>
<dbReference type="FunFam" id="1.20.58.340:FF:000014">
    <property type="entry name" value="CorA family metal ion transporter"/>
    <property type="match status" value="1"/>
</dbReference>
<organism evidence="8 9">
    <name type="scientific">Kuraishia capsulata CBS 1993</name>
    <dbReference type="NCBI Taxonomy" id="1382522"/>
    <lineage>
        <taxon>Eukaryota</taxon>
        <taxon>Fungi</taxon>
        <taxon>Dikarya</taxon>
        <taxon>Ascomycota</taxon>
        <taxon>Saccharomycotina</taxon>
        <taxon>Pichiomycetes</taxon>
        <taxon>Pichiales</taxon>
        <taxon>Pichiaceae</taxon>
        <taxon>Kuraishia</taxon>
    </lineage>
</organism>
<feature type="region of interest" description="Disordered" evidence="6">
    <location>
        <begin position="1"/>
        <end position="81"/>
    </location>
</feature>
<dbReference type="SUPFAM" id="SSF143865">
    <property type="entry name" value="CorA soluble domain-like"/>
    <property type="match status" value="1"/>
</dbReference>
<dbReference type="GeneID" id="34519143"/>
<dbReference type="RefSeq" id="XP_022457755.1">
    <property type="nucleotide sequence ID" value="XM_022603923.1"/>
</dbReference>
<dbReference type="OrthoDB" id="29879at2759"/>
<dbReference type="CDD" id="cd12829">
    <property type="entry name" value="Alr1p-like"/>
    <property type="match status" value="1"/>
</dbReference>
<feature type="region of interest" description="Disordered" evidence="6">
    <location>
        <begin position="603"/>
        <end position="633"/>
    </location>
</feature>
<name>W6MHJ6_9ASCO</name>
<dbReference type="PANTHER" id="PTHR21535:SF51">
    <property type="entry name" value="MANGANESE RESISTANCE PROTEIN MNR2"/>
    <property type="match status" value="1"/>
</dbReference>
<feature type="compositionally biased region" description="Low complexity" evidence="6">
    <location>
        <begin position="236"/>
        <end position="248"/>
    </location>
</feature>
<keyword evidence="5 7" id="KW-0472">Membrane</keyword>
<feature type="compositionally biased region" description="Polar residues" evidence="6">
    <location>
        <begin position="42"/>
        <end position="70"/>
    </location>
</feature>
<reference evidence="8" key="1">
    <citation type="submission" date="2013-12" db="EMBL/GenBank/DDBJ databases">
        <authorList>
            <person name="Genoscope - CEA"/>
        </authorList>
    </citation>
    <scope>NUCLEOTIDE SEQUENCE</scope>
    <source>
        <strain evidence="8">CBS 1993</strain>
    </source>
</reference>
<feature type="compositionally biased region" description="Basic and acidic residues" evidence="6">
    <location>
        <begin position="1"/>
        <end position="12"/>
    </location>
</feature>
<feature type="transmembrane region" description="Helical" evidence="7">
    <location>
        <begin position="913"/>
        <end position="934"/>
    </location>
</feature>
<dbReference type="InterPro" id="IPR045863">
    <property type="entry name" value="CorA_TM1_TM2"/>
</dbReference>
<feature type="compositionally biased region" description="Polar residues" evidence="6">
    <location>
        <begin position="434"/>
        <end position="459"/>
    </location>
</feature>
<feature type="compositionally biased region" description="Polar residues" evidence="6">
    <location>
        <begin position="138"/>
        <end position="154"/>
    </location>
</feature>
<feature type="region of interest" description="Disordered" evidence="6">
    <location>
        <begin position="138"/>
        <end position="172"/>
    </location>
</feature>
<dbReference type="Gene3D" id="3.30.460.20">
    <property type="entry name" value="CorA soluble domain-like"/>
    <property type="match status" value="1"/>
</dbReference>
<sequence length="941" mass="105481">MSEPKSPSHDEVIPTPGSDVVHSPGTSPFRSRDRRASRSYSINRRPSFDTTMLNRGSRNAESASDAGSTKNRYDLSEEGEQDALGLLHGDVHLEPARYDEDVVIDHRPRKQSFVDNPAVPARHSMSHARRYSVENNVAQKSIPKTSSPLTSSNFDRIYMPPESPSQTVRPTYAERWVKRQSTYDKDHFPLQKGGNNYGSTSAAPIDIRERTHHNDTYHDAQFIGDTSSSQVDHYESSNPSSRRTSESSSLADVCFPLEALDDPGKQKSWPDIAILQEFADDEATELRKLVEANMESFQSRKSSFSSVSPNNSGINFQQPLVGNIDMESLHTSNLLTGSKIDESGPINGRLRPPKTVPWAKAQQNPVFPLPQTLKIPSDKPSPSKAQIGQYRFTYFREDLESTIHSTTISGLLQDDLTFSDLFVPSHYSVSKSNSVAGNSTLLNQPATSLNPMTKVSSGSVRPPTPAQTGTSTPTPSIMNEPRQECSPFWLDVLDPTEEEMKVLSKAFNIHPLTTEDIFLGETREKVELFKDYYLVCFRSFDVVHERNVLSRMAAKKSVTGGSSDCENELSYKPSMLNSFFNMLRGKSGYVSLDEEVRSVKSFKKGSSGSVGSRKKNKQLDAEKRNGRHRHKARDGELEPLNMYIIVFRDGVLTFHFAPTPHPINVRRRARLLRDYLTVTSDWIGYALIDDITDAFAPMIESIEDEVNSIEDAILVMHSADKEESDDDSDEDSDDEDEKPWFRMKNRTSDGDSVVSRRSKKSSTSTSSSSSTKTRVAGWKRKGDMLRRIGECRKRVMSILRLLGSKADVIKGFAKRCNEQWDVAPRSEIGMYLGDIQDHIVTMVQSLNHYERLLARSHSNYLAQINIDMTRVNNDMNDVLGKITILGTIVLPMNIVTGLWGMNVLVPGQEEDNLVWFVSITSGMIFIAMCCYLYAKRVSGLT</sequence>
<dbReference type="GO" id="GO:0010961">
    <property type="term" value="P:intracellular magnesium ion homeostasis"/>
    <property type="evidence" value="ECO:0007669"/>
    <property type="project" value="EnsemblFungi"/>
</dbReference>
<evidence type="ECO:0000256" key="3">
    <source>
        <dbReference type="ARBA" id="ARBA00022692"/>
    </source>
</evidence>
<protein>
    <submittedName>
        <fullName evidence="8">Uncharacterized protein</fullName>
    </submittedName>
</protein>
<dbReference type="InterPro" id="IPR044089">
    <property type="entry name" value="Alr1-like"/>
</dbReference>
<feature type="region of interest" description="Disordered" evidence="6">
    <location>
        <begin position="220"/>
        <end position="248"/>
    </location>
</feature>
<dbReference type="SUPFAM" id="SSF144083">
    <property type="entry name" value="Magnesium transport protein CorA, transmembrane region"/>
    <property type="match status" value="1"/>
</dbReference>
<gene>
    <name evidence="8" type="ORF">KUCA_T00001714001</name>
</gene>
<evidence type="ECO:0000256" key="6">
    <source>
        <dbReference type="SAM" id="MobiDB-lite"/>
    </source>
</evidence>
<dbReference type="InterPro" id="IPR045861">
    <property type="entry name" value="CorA_cytoplasmic_dom"/>
</dbReference>
<dbReference type="GO" id="GO:0015095">
    <property type="term" value="F:magnesium ion transmembrane transporter activity"/>
    <property type="evidence" value="ECO:0007669"/>
    <property type="project" value="InterPro"/>
</dbReference>
<evidence type="ECO:0000256" key="4">
    <source>
        <dbReference type="ARBA" id="ARBA00022989"/>
    </source>
</evidence>
<dbReference type="GO" id="GO:1990816">
    <property type="term" value="C:vacuole-mitochondrion membrane contact site"/>
    <property type="evidence" value="ECO:0007669"/>
    <property type="project" value="EnsemblFungi"/>
</dbReference>
<feature type="transmembrane region" description="Helical" evidence="7">
    <location>
        <begin position="878"/>
        <end position="901"/>
    </location>
</feature>
<feature type="compositionally biased region" description="Acidic residues" evidence="6">
    <location>
        <begin position="722"/>
        <end position="737"/>
    </location>
</feature>
<keyword evidence="3 7" id="KW-0812">Transmembrane</keyword>
<dbReference type="EMBL" id="HG793126">
    <property type="protein sequence ID" value="CDK25744.1"/>
    <property type="molecule type" value="Genomic_DNA"/>
</dbReference>
<dbReference type="InterPro" id="IPR002523">
    <property type="entry name" value="MgTranspt_CorA/ZnTranspt_ZntB"/>
</dbReference>
<dbReference type="FunFam" id="1.20.58.340:FF:000008">
    <property type="entry name" value="CorA family metal ion transporter"/>
    <property type="match status" value="1"/>
</dbReference>